<dbReference type="PRINTS" id="PR01415">
    <property type="entry name" value="ANKYRIN"/>
</dbReference>
<evidence type="ECO:0000256" key="3">
    <source>
        <dbReference type="PROSITE-ProRule" id="PRU00023"/>
    </source>
</evidence>
<dbReference type="SMART" id="SM00248">
    <property type="entry name" value="ANK"/>
    <property type="match status" value="5"/>
</dbReference>
<feature type="repeat" description="ANK" evidence="3">
    <location>
        <begin position="25"/>
        <end position="58"/>
    </location>
</feature>
<dbReference type="InterPro" id="IPR036770">
    <property type="entry name" value="Ankyrin_rpt-contain_sf"/>
</dbReference>
<dbReference type="Pfam" id="PF00023">
    <property type="entry name" value="Ank"/>
    <property type="match status" value="1"/>
</dbReference>
<evidence type="ECO:0000256" key="1">
    <source>
        <dbReference type="ARBA" id="ARBA00022737"/>
    </source>
</evidence>
<evidence type="ECO:0000313" key="5">
    <source>
        <dbReference type="Proteomes" id="UP001301958"/>
    </source>
</evidence>
<comment type="caution">
    <text evidence="4">The sequence shown here is derived from an EMBL/GenBank/DDBJ whole genome shotgun (WGS) entry which is preliminary data.</text>
</comment>
<feature type="repeat" description="ANK" evidence="3">
    <location>
        <begin position="130"/>
        <end position="162"/>
    </location>
</feature>
<dbReference type="PANTHER" id="PTHR24198:SF194">
    <property type="entry name" value="INVERSIN-A"/>
    <property type="match status" value="1"/>
</dbReference>
<dbReference type="SUPFAM" id="SSF48403">
    <property type="entry name" value="Ankyrin repeat"/>
    <property type="match status" value="1"/>
</dbReference>
<protein>
    <submittedName>
        <fullName evidence="4">Ankyrin repeat-containing domain protein</fullName>
    </submittedName>
</protein>
<proteinExistence type="predicted"/>
<dbReference type="PROSITE" id="PS50297">
    <property type="entry name" value="ANK_REP_REGION"/>
    <property type="match status" value="1"/>
</dbReference>
<sequence length="238" mass="25932">MLIIKNRNKYPDHFVEKILNSRDNDGATPLFLAASIGATDTVEVLLGQPGINVNKKNDKDVTPLRAALGGDHAEPAELLLEYQKVFKKDDFFHQNWNPLCHAAGLGFVHVNKKSAERKKGERELDLGDGEGLTALYLAASGGHVRVVKSLIKAGADINCLSKGNLTPLYGASKQGHARIVEILLGEKGIHLDIRSDEGDNALDIAVTGGFDAVADLLMEYVPPEDEEKVDEKDQENEK</sequence>
<dbReference type="InterPro" id="IPR002110">
    <property type="entry name" value="Ankyrin_rpt"/>
</dbReference>
<evidence type="ECO:0000313" key="4">
    <source>
        <dbReference type="EMBL" id="KAK4222934.1"/>
    </source>
</evidence>
<dbReference type="EMBL" id="MU865447">
    <property type="protein sequence ID" value="KAK4222934.1"/>
    <property type="molecule type" value="Genomic_DNA"/>
</dbReference>
<dbReference type="PROSITE" id="PS50088">
    <property type="entry name" value="ANK_REPEAT"/>
    <property type="match status" value="2"/>
</dbReference>
<accession>A0AAN6YP89</accession>
<organism evidence="4 5">
    <name type="scientific">Podospora fimiseda</name>
    <dbReference type="NCBI Taxonomy" id="252190"/>
    <lineage>
        <taxon>Eukaryota</taxon>
        <taxon>Fungi</taxon>
        <taxon>Dikarya</taxon>
        <taxon>Ascomycota</taxon>
        <taxon>Pezizomycotina</taxon>
        <taxon>Sordariomycetes</taxon>
        <taxon>Sordariomycetidae</taxon>
        <taxon>Sordariales</taxon>
        <taxon>Podosporaceae</taxon>
        <taxon>Podospora</taxon>
    </lineage>
</organism>
<name>A0AAN6YP89_9PEZI</name>
<keyword evidence="1" id="KW-0677">Repeat</keyword>
<evidence type="ECO:0000256" key="2">
    <source>
        <dbReference type="ARBA" id="ARBA00023043"/>
    </source>
</evidence>
<dbReference type="Proteomes" id="UP001301958">
    <property type="component" value="Unassembled WGS sequence"/>
</dbReference>
<dbReference type="Pfam" id="PF12796">
    <property type="entry name" value="Ank_2"/>
    <property type="match status" value="1"/>
</dbReference>
<keyword evidence="2 3" id="KW-0040">ANK repeat</keyword>
<dbReference type="PANTHER" id="PTHR24198">
    <property type="entry name" value="ANKYRIN REPEAT AND PROTEIN KINASE DOMAIN-CONTAINING PROTEIN"/>
    <property type="match status" value="1"/>
</dbReference>
<dbReference type="Gene3D" id="1.25.40.20">
    <property type="entry name" value="Ankyrin repeat-containing domain"/>
    <property type="match status" value="2"/>
</dbReference>
<reference evidence="4" key="2">
    <citation type="submission" date="2023-05" db="EMBL/GenBank/DDBJ databases">
        <authorList>
            <consortium name="Lawrence Berkeley National Laboratory"/>
            <person name="Steindorff A."/>
            <person name="Hensen N."/>
            <person name="Bonometti L."/>
            <person name="Westerberg I."/>
            <person name="Brannstrom I.O."/>
            <person name="Guillou S."/>
            <person name="Cros-Aarteil S."/>
            <person name="Calhoun S."/>
            <person name="Haridas S."/>
            <person name="Kuo A."/>
            <person name="Mondo S."/>
            <person name="Pangilinan J."/>
            <person name="Riley R."/>
            <person name="Labutti K."/>
            <person name="Andreopoulos B."/>
            <person name="Lipzen A."/>
            <person name="Chen C."/>
            <person name="Yanf M."/>
            <person name="Daum C."/>
            <person name="Ng V."/>
            <person name="Clum A."/>
            <person name="Ohm R."/>
            <person name="Martin F."/>
            <person name="Silar P."/>
            <person name="Natvig D."/>
            <person name="Lalanne C."/>
            <person name="Gautier V."/>
            <person name="Ament-Velasquez S.L."/>
            <person name="Kruys A."/>
            <person name="Hutchinson M.I."/>
            <person name="Powell A.J."/>
            <person name="Barry K."/>
            <person name="Miller A.N."/>
            <person name="Grigoriev I.V."/>
            <person name="Debuchy R."/>
            <person name="Gladieux P."/>
            <person name="Thoren M.H."/>
            <person name="Johannesson H."/>
        </authorList>
    </citation>
    <scope>NUCLEOTIDE SEQUENCE</scope>
    <source>
        <strain evidence="4">CBS 990.96</strain>
    </source>
</reference>
<gene>
    <name evidence="4" type="ORF">QBC38DRAFT_518071</name>
</gene>
<dbReference type="AlphaFoldDB" id="A0AAN6YP89"/>
<keyword evidence="5" id="KW-1185">Reference proteome</keyword>
<reference evidence="4" key="1">
    <citation type="journal article" date="2023" name="Mol. Phylogenet. Evol.">
        <title>Genome-scale phylogeny and comparative genomics of the fungal order Sordariales.</title>
        <authorList>
            <person name="Hensen N."/>
            <person name="Bonometti L."/>
            <person name="Westerberg I."/>
            <person name="Brannstrom I.O."/>
            <person name="Guillou S."/>
            <person name="Cros-Aarteil S."/>
            <person name="Calhoun S."/>
            <person name="Haridas S."/>
            <person name="Kuo A."/>
            <person name="Mondo S."/>
            <person name="Pangilinan J."/>
            <person name="Riley R."/>
            <person name="LaButti K."/>
            <person name="Andreopoulos B."/>
            <person name="Lipzen A."/>
            <person name="Chen C."/>
            <person name="Yan M."/>
            <person name="Daum C."/>
            <person name="Ng V."/>
            <person name="Clum A."/>
            <person name="Steindorff A."/>
            <person name="Ohm R.A."/>
            <person name="Martin F."/>
            <person name="Silar P."/>
            <person name="Natvig D.O."/>
            <person name="Lalanne C."/>
            <person name="Gautier V."/>
            <person name="Ament-Velasquez S.L."/>
            <person name="Kruys A."/>
            <person name="Hutchinson M.I."/>
            <person name="Powell A.J."/>
            <person name="Barry K."/>
            <person name="Miller A.N."/>
            <person name="Grigoriev I.V."/>
            <person name="Debuchy R."/>
            <person name="Gladieux P."/>
            <person name="Hiltunen Thoren M."/>
            <person name="Johannesson H."/>
        </authorList>
    </citation>
    <scope>NUCLEOTIDE SEQUENCE</scope>
    <source>
        <strain evidence="4">CBS 990.96</strain>
    </source>
</reference>